<keyword evidence="1" id="KW-0472">Membrane</keyword>
<feature type="transmembrane region" description="Helical" evidence="1">
    <location>
        <begin position="61"/>
        <end position="79"/>
    </location>
</feature>
<protein>
    <submittedName>
        <fullName evidence="2">Uncharacterized protein</fullName>
    </submittedName>
</protein>
<keyword evidence="1" id="KW-0812">Transmembrane</keyword>
<evidence type="ECO:0000313" key="2">
    <source>
        <dbReference type="EMBL" id="ACN26480.1"/>
    </source>
</evidence>
<reference evidence="2" key="2">
    <citation type="submission" date="2012-06" db="EMBL/GenBank/DDBJ databases">
        <authorList>
            <person name="Yu Y."/>
            <person name="Currie J."/>
            <person name="Lomeli R."/>
            <person name="Angelova A."/>
            <person name="Collura K."/>
            <person name="Wissotski M."/>
            <person name="Campos D."/>
            <person name="Kudrna D."/>
            <person name="Golser W."/>
            <person name="Ashely E."/>
            <person name="Descour A."/>
            <person name="Fernandes J."/>
            <person name="Soderlund C."/>
            <person name="Walbot V."/>
        </authorList>
    </citation>
    <scope>NUCLEOTIDE SEQUENCE</scope>
    <source>
        <strain evidence="2">B73</strain>
    </source>
</reference>
<sequence length="130" mass="14984">MSRNDTKFFQRFPPPPPNLGPLEPFWTAPFVCVFWDLLTSAFFAFFSSLVFLMRSLISRRAASLAASRTSGFSALFFWITSKEAPTIDLEYGFLVARRLFFTASAWISFLCCFLYIAVQVSFAGFRRLWK</sequence>
<dbReference type="EMBL" id="BT061783">
    <property type="protein sequence ID" value="ACN26480.1"/>
    <property type="molecule type" value="mRNA"/>
</dbReference>
<organism evidence="2">
    <name type="scientific">Zea mays</name>
    <name type="common">Maize</name>
    <dbReference type="NCBI Taxonomy" id="4577"/>
    <lineage>
        <taxon>Eukaryota</taxon>
        <taxon>Viridiplantae</taxon>
        <taxon>Streptophyta</taxon>
        <taxon>Embryophyta</taxon>
        <taxon>Tracheophyta</taxon>
        <taxon>Spermatophyta</taxon>
        <taxon>Magnoliopsida</taxon>
        <taxon>Liliopsida</taxon>
        <taxon>Poales</taxon>
        <taxon>Poaceae</taxon>
        <taxon>PACMAD clade</taxon>
        <taxon>Panicoideae</taxon>
        <taxon>Andropogonodae</taxon>
        <taxon>Andropogoneae</taxon>
        <taxon>Tripsacinae</taxon>
        <taxon>Zea</taxon>
    </lineage>
</organism>
<feature type="transmembrane region" description="Helical" evidence="1">
    <location>
        <begin position="99"/>
        <end position="125"/>
    </location>
</feature>
<dbReference type="AlphaFoldDB" id="C0HHH7"/>
<proteinExistence type="evidence at transcript level"/>
<feature type="transmembrane region" description="Helical" evidence="1">
    <location>
        <begin position="25"/>
        <end position="52"/>
    </location>
</feature>
<evidence type="ECO:0000256" key="1">
    <source>
        <dbReference type="SAM" id="Phobius"/>
    </source>
</evidence>
<keyword evidence="1" id="KW-1133">Transmembrane helix</keyword>
<accession>C0HHH7</accession>
<reference evidence="2" key="1">
    <citation type="journal article" date="2009" name="PLoS Genet.">
        <title>Sequencing, mapping, and analysis of 27,455 maize full-length cDNAs.</title>
        <authorList>
            <person name="Soderlund C."/>
            <person name="Descour A."/>
            <person name="Kudrna D."/>
            <person name="Bomhoff M."/>
            <person name="Boyd L."/>
            <person name="Currie J."/>
            <person name="Angelova A."/>
            <person name="Collura K."/>
            <person name="Wissotski M."/>
            <person name="Ashley E."/>
            <person name="Morrow D."/>
            <person name="Fernandes J."/>
            <person name="Walbot V."/>
            <person name="Yu Y."/>
        </authorList>
    </citation>
    <scope>NUCLEOTIDE SEQUENCE</scope>
    <source>
        <strain evidence="2">B73</strain>
    </source>
</reference>
<name>C0HHH7_MAIZE</name>